<dbReference type="GO" id="GO:0140625">
    <property type="term" value="F:opioid growth factor receptor activity"/>
    <property type="evidence" value="ECO:0007669"/>
    <property type="project" value="InterPro"/>
</dbReference>
<dbReference type="AlphaFoldDB" id="L8GW80"/>
<dbReference type="VEuPathDB" id="AmoebaDB:ACA1_058280"/>
<dbReference type="PANTHER" id="PTHR14015">
    <property type="entry name" value="OPIOID GROWTH FACTOR RECEPTOR OGFR ZETA-TYPE OPIOID RECEPTOR"/>
    <property type="match status" value="1"/>
</dbReference>
<comment type="similarity">
    <text evidence="1">Belongs to the opioid growth factor receptor family.</text>
</comment>
<name>L8GW80_ACACF</name>
<feature type="compositionally biased region" description="Low complexity" evidence="2">
    <location>
        <begin position="1"/>
        <end position="17"/>
    </location>
</feature>
<dbReference type="GO" id="GO:0016020">
    <property type="term" value="C:membrane"/>
    <property type="evidence" value="ECO:0007669"/>
    <property type="project" value="InterPro"/>
</dbReference>
<keyword evidence="5" id="KW-1185">Reference proteome</keyword>
<feature type="compositionally biased region" description="Acidic residues" evidence="2">
    <location>
        <begin position="390"/>
        <end position="399"/>
    </location>
</feature>
<evidence type="ECO:0000259" key="3">
    <source>
        <dbReference type="Pfam" id="PF04664"/>
    </source>
</evidence>
<reference evidence="4 5" key="1">
    <citation type="journal article" date="2013" name="Genome Biol.">
        <title>Genome of Acanthamoeba castellanii highlights extensive lateral gene transfer and early evolution of tyrosine kinase signaling.</title>
        <authorList>
            <person name="Clarke M."/>
            <person name="Lohan A.J."/>
            <person name="Liu B."/>
            <person name="Lagkouvardos I."/>
            <person name="Roy S."/>
            <person name="Zafar N."/>
            <person name="Bertelli C."/>
            <person name="Schilde C."/>
            <person name="Kianianmomeni A."/>
            <person name="Burglin T.R."/>
            <person name="Frech C."/>
            <person name="Turcotte B."/>
            <person name="Kopec K.O."/>
            <person name="Synnott J.M."/>
            <person name="Choo C."/>
            <person name="Paponov I."/>
            <person name="Finkler A."/>
            <person name="Soon Heng Tan C."/>
            <person name="Hutchins A.P."/>
            <person name="Weinmeier T."/>
            <person name="Rattei T."/>
            <person name="Chu J.S."/>
            <person name="Gimenez G."/>
            <person name="Irimia M."/>
            <person name="Rigden D.J."/>
            <person name="Fitzpatrick D.A."/>
            <person name="Lorenzo-Morales J."/>
            <person name="Bateman A."/>
            <person name="Chiu C.H."/>
            <person name="Tang P."/>
            <person name="Hegemann P."/>
            <person name="Fromm H."/>
            <person name="Raoult D."/>
            <person name="Greub G."/>
            <person name="Miranda-Saavedra D."/>
            <person name="Chen N."/>
            <person name="Nash P."/>
            <person name="Ginger M.L."/>
            <person name="Horn M."/>
            <person name="Schaap P."/>
            <person name="Caler L."/>
            <person name="Loftus B."/>
        </authorList>
    </citation>
    <scope>NUCLEOTIDE SEQUENCE [LARGE SCALE GENOMIC DNA]</scope>
    <source>
        <strain evidence="4 5">Neff</strain>
    </source>
</reference>
<feature type="compositionally biased region" description="Acidic residues" evidence="2">
    <location>
        <begin position="42"/>
        <end position="76"/>
    </location>
</feature>
<accession>L8GW80</accession>
<feature type="compositionally biased region" description="Acidic residues" evidence="2">
    <location>
        <begin position="416"/>
        <end position="429"/>
    </location>
</feature>
<gene>
    <name evidence="4" type="ORF">ACA1_058280</name>
</gene>
<sequence length="453" mass="51668">MMTPTANANAHVQANANSQPSQMVEPADTPSSRRRRATTLNADDEAEAGDEDEDEDDSDDEDDDEEDEDEDDDDDAPVFMSMPPRQANANANANQQVRGMASVVYGGYASRYSRGPRHDLTGAPAGAGINWMFYSGKSPSLPDRVYIHQFHDYWWADYRRLEYEHSFIQWLFPVFESSGSEAKLMREDFDIATRVIRSYRLMLNFYGLRLVSEVTGEVARWPGIWRDRYDNLNWSGHNNLRITRILTSLGELGFQRYKKPLLDFLTKEITQNRQLPNCRSSLMGFWSKTLDYSSPSYKAKTKEDPDDREDSVFFRHMAENSAEYQKWVAEEAQELARREQGLDEAQRRDDDEELRRKERGEPEPESVSPWSTSLRYGGTGSRWAGRWQHEDEDDEEDEVSSTSSDGENAERVVSEDGGDDGSDDDDAGSEDIKGDDDGAEEEEEEEGKGKGKL</sequence>
<dbReference type="Proteomes" id="UP000011083">
    <property type="component" value="Unassembled WGS sequence"/>
</dbReference>
<evidence type="ECO:0000313" key="4">
    <source>
        <dbReference type="EMBL" id="ELR17172.1"/>
    </source>
</evidence>
<dbReference type="OrthoDB" id="9030204at2759"/>
<evidence type="ECO:0000256" key="2">
    <source>
        <dbReference type="SAM" id="MobiDB-lite"/>
    </source>
</evidence>
<dbReference type="InterPro" id="IPR006757">
    <property type="entry name" value="OGF_rcpt"/>
</dbReference>
<feature type="compositionally biased region" description="Acidic residues" evidence="2">
    <location>
        <begin position="437"/>
        <end position="446"/>
    </location>
</feature>
<feature type="region of interest" description="Disordered" evidence="2">
    <location>
        <begin position="335"/>
        <end position="453"/>
    </location>
</feature>
<proteinExistence type="inferred from homology"/>
<protein>
    <submittedName>
        <fullName evidence="4">Opioid growth factor receptor (Ogfr) region protein, putative</fullName>
    </submittedName>
</protein>
<feature type="domain" description="Opioid growth factor receptor (OGFr) conserved" evidence="3">
    <location>
        <begin position="129"/>
        <end position="290"/>
    </location>
</feature>
<evidence type="ECO:0000256" key="1">
    <source>
        <dbReference type="ARBA" id="ARBA00010365"/>
    </source>
</evidence>
<dbReference type="GeneID" id="14918516"/>
<dbReference type="InterPro" id="IPR039574">
    <property type="entry name" value="OGFr"/>
</dbReference>
<dbReference type="RefSeq" id="XP_004339185.1">
    <property type="nucleotide sequence ID" value="XM_004339137.1"/>
</dbReference>
<dbReference type="PANTHER" id="PTHR14015:SF2">
    <property type="entry name" value="OPIOID GROWTH FACTOR RECEPTOR (OGFR) CONSERVED DOMAIN-CONTAINING PROTEIN"/>
    <property type="match status" value="1"/>
</dbReference>
<dbReference type="EMBL" id="KB007974">
    <property type="protein sequence ID" value="ELR17172.1"/>
    <property type="molecule type" value="Genomic_DNA"/>
</dbReference>
<organism evidence="4 5">
    <name type="scientific">Acanthamoeba castellanii (strain ATCC 30010 / Neff)</name>
    <dbReference type="NCBI Taxonomy" id="1257118"/>
    <lineage>
        <taxon>Eukaryota</taxon>
        <taxon>Amoebozoa</taxon>
        <taxon>Discosea</taxon>
        <taxon>Longamoebia</taxon>
        <taxon>Centramoebida</taxon>
        <taxon>Acanthamoebidae</taxon>
        <taxon>Acanthamoeba</taxon>
    </lineage>
</organism>
<evidence type="ECO:0000313" key="5">
    <source>
        <dbReference type="Proteomes" id="UP000011083"/>
    </source>
</evidence>
<dbReference type="KEGG" id="acan:ACA1_058280"/>
<feature type="region of interest" description="Disordered" evidence="2">
    <location>
        <begin position="1"/>
        <end position="94"/>
    </location>
</feature>
<feature type="compositionally biased region" description="Basic and acidic residues" evidence="2">
    <location>
        <begin position="335"/>
        <end position="362"/>
    </location>
</feature>
<keyword evidence="4" id="KW-0675">Receptor</keyword>
<dbReference type="Pfam" id="PF04664">
    <property type="entry name" value="OGFr_N"/>
    <property type="match status" value="1"/>
</dbReference>